<evidence type="ECO:0000256" key="12">
    <source>
        <dbReference type="HAMAP-Rule" id="MF_00418"/>
    </source>
</evidence>
<keyword evidence="5 12" id="KW-0963">Cytoplasm</keyword>
<feature type="active site" description="Proton donor/acceptor" evidence="12">
    <location>
        <position position="133"/>
    </location>
</feature>
<dbReference type="Proteomes" id="UP000648984">
    <property type="component" value="Unassembled WGS sequence"/>
</dbReference>
<dbReference type="Gene3D" id="3.20.20.70">
    <property type="entry name" value="Aldolase class I"/>
    <property type="match status" value="1"/>
</dbReference>
<keyword evidence="15" id="KW-1185">Reference proteome</keyword>
<comment type="function">
    <text evidence="1 12">Catalyzes the condensation of (S)-aspartate-beta-semialdehyde [(S)-ASA] and pyruvate to 4-hydroxy-tetrahydrodipicolinate (HTPA).</text>
</comment>
<evidence type="ECO:0000256" key="11">
    <source>
        <dbReference type="ARBA" id="ARBA00047836"/>
    </source>
</evidence>
<dbReference type="InterPro" id="IPR020624">
    <property type="entry name" value="Schiff_base-form_aldolases_CS"/>
</dbReference>
<comment type="caution">
    <text evidence="12">Was originally thought to be a dihydrodipicolinate synthase (DHDPS), catalyzing the condensation of (S)-aspartate-beta-semialdehyde [(S)-ASA] and pyruvate to dihydrodipicolinate (DHDP). However, it was shown in E.coli that the product of the enzymatic reaction is not dihydrodipicolinate but in fact (4S)-4-hydroxy-2,3,4,5-tetrahydro-(2S)-dipicolinic acid (HTPA), and that the consecutive dehydration reaction leading to DHDP is not spontaneous but catalyzed by DapB.</text>
</comment>
<evidence type="ECO:0000256" key="8">
    <source>
        <dbReference type="ARBA" id="ARBA00023154"/>
    </source>
</evidence>
<dbReference type="EC" id="4.3.3.7" evidence="4 12"/>
<proteinExistence type="inferred from homology"/>
<keyword evidence="9 12" id="KW-0456">Lyase</keyword>
<evidence type="ECO:0000256" key="3">
    <source>
        <dbReference type="ARBA" id="ARBA00007592"/>
    </source>
</evidence>
<dbReference type="PRINTS" id="PR00146">
    <property type="entry name" value="DHPICSNTHASE"/>
</dbReference>
<dbReference type="CDD" id="cd00950">
    <property type="entry name" value="DHDPS"/>
    <property type="match status" value="1"/>
</dbReference>
<feature type="site" description="Part of a proton relay during catalysis" evidence="12">
    <location>
        <position position="107"/>
    </location>
</feature>
<gene>
    <name evidence="12" type="primary">dapA</name>
    <name evidence="14" type="ORF">GPA25_18400</name>
</gene>
<feature type="binding site" evidence="12">
    <location>
        <position position="203"/>
    </location>
    <ligand>
        <name>pyruvate</name>
        <dbReference type="ChEBI" id="CHEBI:15361"/>
    </ligand>
</feature>
<dbReference type="NCBIfam" id="TIGR00674">
    <property type="entry name" value="dapA"/>
    <property type="match status" value="1"/>
</dbReference>
<dbReference type="InterPro" id="IPR002220">
    <property type="entry name" value="DapA-like"/>
</dbReference>
<comment type="similarity">
    <text evidence="3 12 13">Belongs to the DapA family.</text>
</comment>
<evidence type="ECO:0000256" key="9">
    <source>
        <dbReference type="ARBA" id="ARBA00023239"/>
    </source>
</evidence>
<dbReference type="RefSeq" id="WP_169261873.1">
    <property type="nucleotide sequence ID" value="NZ_WTVQ01000039.1"/>
</dbReference>
<comment type="pathway">
    <text evidence="2 12">Amino-acid biosynthesis; L-lysine biosynthesis via DAP pathway; (S)-tetrahydrodipicolinate from L-aspartate: step 3/4.</text>
</comment>
<dbReference type="SMART" id="SM01130">
    <property type="entry name" value="DHDPS"/>
    <property type="match status" value="1"/>
</dbReference>
<dbReference type="PROSITE" id="PS00666">
    <property type="entry name" value="DHDPS_2"/>
    <property type="match status" value="1"/>
</dbReference>
<keyword evidence="8 12" id="KW-0457">Lysine biosynthesis</keyword>
<dbReference type="GO" id="GO:0008840">
    <property type="term" value="F:4-hydroxy-tetrahydrodipicolinate synthase activity"/>
    <property type="evidence" value="ECO:0007669"/>
    <property type="project" value="UniProtKB-EC"/>
</dbReference>
<evidence type="ECO:0000256" key="13">
    <source>
        <dbReference type="PIRNR" id="PIRNR001365"/>
    </source>
</evidence>
<keyword evidence="10 12" id="KW-0704">Schiff base</keyword>
<comment type="subcellular location">
    <subcellularLocation>
        <location evidence="12">Cytoplasm</location>
    </subcellularLocation>
</comment>
<dbReference type="EMBL" id="WTVQ01000039">
    <property type="protein sequence ID" value="NMG76733.1"/>
    <property type="molecule type" value="Genomic_DNA"/>
</dbReference>
<comment type="subunit">
    <text evidence="12">Homotetramer; dimer of dimers.</text>
</comment>
<evidence type="ECO:0000313" key="14">
    <source>
        <dbReference type="EMBL" id="NMG76733.1"/>
    </source>
</evidence>
<dbReference type="Pfam" id="PF00701">
    <property type="entry name" value="DHDPS"/>
    <property type="match status" value="1"/>
</dbReference>
<name>A0ABX1QE71_9RHOO</name>
<dbReference type="InterPro" id="IPR005263">
    <property type="entry name" value="DapA"/>
</dbReference>
<evidence type="ECO:0000313" key="15">
    <source>
        <dbReference type="Proteomes" id="UP000648984"/>
    </source>
</evidence>
<dbReference type="PANTHER" id="PTHR12128:SF66">
    <property type="entry name" value="4-HYDROXY-2-OXOGLUTARATE ALDOLASE, MITOCHONDRIAL"/>
    <property type="match status" value="1"/>
</dbReference>
<keyword evidence="7 12" id="KW-0220">Diaminopimelate biosynthesis</keyword>
<keyword evidence="6 12" id="KW-0028">Amino-acid biosynthesis</keyword>
<feature type="active site" description="Schiff-base intermediate with substrate" evidence="12">
    <location>
        <position position="161"/>
    </location>
</feature>
<evidence type="ECO:0000256" key="4">
    <source>
        <dbReference type="ARBA" id="ARBA00012086"/>
    </source>
</evidence>
<evidence type="ECO:0000256" key="6">
    <source>
        <dbReference type="ARBA" id="ARBA00022605"/>
    </source>
</evidence>
<reference evidence="14 15" key="1">
    <citation type="submission" date="2019-12" db="EMBL/GenBank/DDBJ databases">
        <title>Comparative genomics gives insights into the taxonomy of the Azoarcus-Aromatoleum group and reveals separate origins of nif in the plant-associated Azoarcus and non-plant-associated Aromatoleum sub-groups.</title>
        <authorList>
            <person name="Lafos M."/>
            <person name="Maluk M."/>
            <person name="Batista M."/>
            <person name="Junghare M."/>
            <person name="Carmona M."/>
            <person name="Faoro H."/>
            <person name="Cruz L.M."/>
            <person name="Battistoni F."/>
            <person name="De Souza E."/>
            <person name="Pedrosa F."/>
            <person name="Chen W.-M."/>
            <person name="Poole P.S."/>
            <person name="Dixon R.A."/>
            <person name="James E.K."/>
        </authorList>
    </citation>
    <scope>NUCLEOTIDE SEQUENCE [LARGE SCALE GENOMIC DNA]</scope>
    <source>
        <strain evidence="14 15">22Lin</strain>
    </source>
</reference>
<feature type="binding site" evidence="12">
    <location>
        <position position="45"/>
    </location>
    <ligand>
        <name>pyruvate</name>
        <dbReference type="ChEBI" id="CHEBI:15361"/>
    </ligand>
</feature>
<protein>
    <recommendedName>
        <fullName evidence="4 12">4-hydroxy-tetrahydrodipicolinate synthase</fullName>
        <shortName evidence="12">HTPA synthase</shortName>
        <ecNumber evidence="4 12">4.3.3.7</ecNumber>
    </recommendedName>
</protein>
<organism evidence="14 15">
    <name type="scientific">Aromatoleum diolicum</name>
    <dbReference type="NCBI Taxonomy" id="75796"/>
    <lineage>
        <taxon>Bacteria</taxon>
        <taxon>Pseudomonadati</taxon>
        <taxon>Pseudomonadota</taxon>
        <taxon>Betaproteobacteria</taxon>
        <taxon>Rhodocyclales</taxon>
        <taxon>Rhodocyclaceae</taxon>
        <taxon>Aromatoleum</taxon>
    </lineage>
</organism>
<evidence type="ECO:0000256" key="7">
    <source>
        <dbReference type="ARBA" id="ARBA00022915"/>
    </source>
</evidence>
<dbReference type="PIRSF" id="PIRSF001365">
    <property type="entry name" value="DHDPS"/>
    <property type="match status" value="1"/>
</dbReference>
<dbReference type="InterPro" id="IPR013785">
    <property type="entry name" value="Aldolase_TIM"/>
</dbReference>
<evidence type="ECO:0000256" key="1">
    <source>
        <dbReference type="ARBA" id="ARBA00003294"/>
    </source>
</evidence>
<evidence type="ECO:0000256" key="10">
    <source>
        <dbReference type="ARBA" id="ARBA00023270"/>
    </source>
</evidence>
<evidence type="ECO:0000256" key="2">
    <source>
        <dbReference type="ARBA" id="ARBA00005120"/>
    </source>
</evidence>
<dbReference type="InterPro" id="IPR020625">
    <property type="entry name" value="Schiff_base-form_aldolases_AS"/>
</dbReference>
<dbReference type="PANTHER" id="PTHR12128">
    <property type="entry name" value="DIHYDRODIPICOLINATE SYNTHASE"/>
    <property type="match status" value="1"/>
</dbReference>
<dbReference type="HAMAP" id="MF_00418">
    <property type="entry name" value="DapA"/>
    <property type="match status" value="1"/>
</dbReference>
<dbReference type="PROSITE" id="PS00665">
    <property type="entry name" value="DHDPS_1"/>
    <property type="match status" value="1"/>
</dbReference>
<comment type="catalytic activity">
    <reaction evidence="11 12">
        <text>L-aspartate 4-semialdehyde + pyruvate = (2S,4S)-4-hydroxy-2,3,4,5-tetrahydrodipicolinate + H2O + H(+)</text>
        <dbReference type="Rhea" id="RHEA:34171"/>
        <dbReference type="ChEBI" id="CHEBI:15361"/>
        <dbReference type="ChEBI" id="CHEBI:15377"/>
        <dbReference type="ChEBI" id="CHEBI:15378"/>
        <dbReference type="ChEBI" id="CHEBI:67139"/>
        <dbReference type="ChEBI" id="CHEBI:537519"/>
        <dbReference type="EC" id="4.3.3.7"/>
    </reaction>
</comment>
<feature type="site" description="Part of a proton relay during catalysis" evidence="12">
    <location>
        <position position="44"/>
    </location>
</feature>
<comment type="caution">
    <text evidence="14">The sequence shown here is derived from an EMBL/GenBank/DDBJ whole genome shotgun (WGS) entry which is preliminary data.</text>
</comment>
<sequence length="292" mass="31218">MITGSIVAIVTPMNEDGSLDYPRLRALIDFHVAEGTDGLVIVGTTGESPTVDVDEHCELIRVAVEHTAGRIPVIAGTGANSTAEAIELTRYAEKAGAVAHLSVVPYYNKPTQEGLYRHFRAIAEAVELPLVLYNVPGRTVADLGNDTTLRLAQIPNIIGIKDATGSIERACDLVERAPKDFALYTGDDMTAAAFILLGGHGTISVTANVAPRAMHEMCAAALAGDAIKAREINARLVALHRDLFCEANPIPVKWAVQQMGMIQAGIRLPLTTLSEGLHERVRLAMRRAGVNV</sequence>
<dbReference type="SUPFAM" id="SSF51569">
    <property type="entry name" value="Aldolase"/>
    <property type="match status" value="1"/>
</dbReference>
<accession>A0ABX1QE71</accession>
<evidence type="ECO:0000256" key="5">
    <source>
        <dbReference type="ARBA" id="ARBA00022490"/>
    </source>
</evidence>